<dbReference type="RefSeq" id="WP_145358059.1">
    <property type="nucleotide sequence ID" value="NZ_CP036265.1"/>
</dbReference>
<dbReference type="EMBL" id="CP036265">
    <property type="protein sequence ID" value="QDT15245.1"/>
    <property type="molecule type" value="Genomic_DNA"/>
</dbReference>
<name>A0A517P7C0_9PLAN</name>
<gene>
    <name evidence="2" type="ORF">CA12_13280</name>
</gene>
<keyword evidence="3" id="KW-1185">Reference proteome</keyword>
<evidence type="ECO:0000256" key="1">
    <source>
        <dbReference type="SAM" id="MobiDB-lite"/>
    </source>
</evidence>
<reference evidence="2 3" key="1">
    <citation type="submission" date="2019-02" db="EMBL/GenBank/DDBJ databases">
        <title>Deep-cultivation of Planctomycetes and their phenomic and genomic characterization uncovers novel biology.</title>
        <authorList>
            <person name="Wiegand S."/>
            <person name="Jogler M."/>
            <person name="Boedeker C."/>
            <person name="Pinto D."/>
            <person name="Vollmers J."/>
            <person name="Rivas-Marin E."/>
            <person name="Kohn T."/>
            <person name="Peeters S.H."/>
            <person name="Heuer A."/>
            <person name="Rast P."/>
            <person name="Oberbeckmann S."/>
            <person name="Bunk B."/>
            <person name="Jeske O."/>
            <person name="Meyerdierks A."/>
            <person name="Storesund J.E."/>
            <person name="Kallscheuer N."/>
            <person name="Luecker S."/>
            <person name="Lage O.M."/>
            <person name="Pohl T."/>
            <person name="Merkel B.J."/>
            <person name="Hornburger P."/>
            <person name="Mueller R.-W."/>
            <person name="Bruemmer F."/>
            <person name="Labrenz M."/>
            <person name="Spormann A.M."/>
            <person name="Op den Camp H."/>
            <person name="Overmann J."/>
            <person name="Amann R."/>
            <person name="Jetten M.S.M."/>
            <person name="Mascher T."/>
            <person name="Medema M.H."/>
            <person name="Devos D.P."/>
            <person name="Kaster A.-K."/>
            <person name="Ovreas L."/>
            <person name="Rohde M."/>
            <person name="Galperin M.Y."/>
            <person name="Jogler C."/>
        </authorList>
    </citation>
    <scope>NUCLEOTIDE SEQUENCE [LARGE SCALE GENOMIC DNA]</scope>
    <source>
        <strain evidence="2 3">CA12</strain>
    </source>
</reference>
<organism evidence="2 3">
    <name type="scientific">Alienimonas californiensis</name>
    <dbReference type="NCBI Taxonomy" id="2527989"/>
    <lineage>
        <taxon>Bacteria</taxon>
        <taxon>Pseudomonadati</taxon>
        <taxon>Planctomycetota</taxon>
        <taxon>Planctomycetia</taxon>
        <taxon>Planctomycetales</taxon>
        <taxon>Planctomycetaceae</taxon>
        <taxon>Alienimonas</taxon>
    </lineage>
</organism>
<evidence type="ECO:0000313" key="2">
    <source>
        <dbReference type="EMBL" id="QDT15245.1"/>
    </source>
</evidence>
<feature type="region of interest" description="Disordered" evidence="1">
    <location>
        <begin position="39"/>
        <end position="72"/>
    </location>
</feature>
<dbReference type="Proteomes" id="UP000318741">
    <property type="component" value="Chromosome"/>
</dbReference>
<dbReference type="AlphaFoldDB" id="A0A517P7C0"/>
<accession>A0A517P7C0</accession>
<evidence type="ECO:0000313" key="3">
    <source>
        <dbReference type="Proteomes" id="UP000318741"/>
    </source>
</evidence>
<proteinExistence type="predicted"/>
<protein>
    <submittedName>
        <fullName evidence="2">Uncharacterized protein</fullName>
    </submittedName>
</protein>
<sequence>MSAVRRLIAHPDLPAVAVVLLVAVAFHFRGQLTAEAFAEPSAPPVVQRPASLPRRPVLPPREPTLTERPATTDPFRPRFVIVPRCDTVPPHCR</sequence>
<dbReference type="KEGG" id="acaf:CA12_13280"/>